<protein>
    <submittedName>
        <fullName evidence="1">4741_t:CDS:1</fullName>
    </submittedName>
</protein>
<comment type="caution">
    <text evidence="1">The sequence shown here is derived from an EMBL/GenBank/DDBJ whole genome shotgun (WGS) entry which is preliminary data.</text>
</comment>
<gene>
    <name evidence="1" type="ORF">SCALOS_LOCUS5215</name>
</gene>
<keyword evidence="2" id="KW-1185">Reference proteome</keyword>
<proteinExistence type="predicted"/>
<dbReference type="EMBL" id="CAJVPM010008116">
    <property type="protein sequence ID" value="CAG8552007.1"/>
    <property type="molecule type" value="Genomic_DNA"/>
</dbReference>
<dbReference type="Proteomes" id="UP000789860">
    <property type="component" value="Unassembled WGS sequence"/>
</dbReference>
<evidence type="ECO:0000313" key="1">
    <source>
        <dbReference type="EMBL" id="CAG8552007.1"/>
    </source>
</evidence>
<evidence type="ECO:0000313" key="2">
    <source>
        <dbReference type="Proteomes" id="UP000789860"/>
    </source>
</evidence>
<reference evidence="1" key="1">
    <citation type="submission" date="2021-06" db="EMBL/GenBank/DDBJ databases">
        <authorList>
            <person name="Kallberg Y."/>
            <person name="Tangrot J."/>
            <person name="Rosling A."/>
        </authorList>
    </citation>
    <scope>NUCLEOTIDE SEQUENCE</scope>
    <source>
        <strain evidence="1">AU212A</strain>
    </source>
</reference>
<organism evidence="1 2">
    <name type="scientific">Scutellospora calospora</name>
    <dbReference type="NCBI Taxonomy" id="85575"/>
    <lineage>
        <taxon>Eukaryota</taxon>
        <taxon>Fungi</taxon>
        <taxon>Fungi incertae sedis</taxon>
        <taxon>Mucoromycota</taxon>
        <taxon>Glomeromycotina</taxon>
        <taxon>Glomeromycetes</taxon>
        <taxon>Diversisporales</taxon>
        <taxon>Gigasporaceae</taxon>
        <taxon>Scutellospora</taxon>
    </lineage>
</organism>
<accession>A0ACA9LUZ1</accession>
<feature type="non-terminal residue" evidence="1">
    <location>
        <position position="1"/>
    </location>
</feature>
<sequence length="300" mass="34242">PQSSEISDSYILTKRKSKAEKSKGGRPKMPIWDDYSEGEEDGHGHYGANCHYCDKGRWQRGKPSVMKAHLAFHCKGPVPEDIRKKWLIEVAKRGEKANNDKDDDVPIRKKVKTVNQSITSHYRPVNMLSSQQSADITKALLKAFILEEKPDIFSNQEVFEIANDIHDNFYTSCKRIASVFEPIKRVINLLESNTASLADCFLGIVQIAAMLKKIPTSNNFLNYYKDLFHKEEECNELVDQLIRYKAEVEPWNLEYSSNLIPSLCSAESDITMALQSLVDLSDQIFEVNNNPSFIDEEMNT</sequence>
<feature type="non-terminal residue" evidence="1">
    <location>
        <position position="300"/>
    </location>
</feature>
<name>A0ACA9LUZ1_9GLOM</name>